<reference evidence="6 7" key="1">
    <citation type="submission" date="2020-01" db="EMBL/GenBank/DDBJ databases">
        <title>Genomes assembled from Gulf of Kutch pelagic sediment metagenomes.</title>
        <authorList>
            <person name="Chandrashekar M."/>
            <person name="Mahajan M.S."/>
            <person name="Dave K.J."/>
            <person name="Vatsa P."/>
            <person name="Nathani N.M."/>
        </authorList>
    </citation>
    <scope>NUCLEOTIDE SEQUENCE [LARGE SCALE GENOMIC DNA]</scope>
    <source>
        <strain evidence="6">KS3-K002</strain>
    </source>
</reference>
<feature type="domain" description="ABC transporter" evidence="5">
    <location>
        <begin position="4"/>
        <end position="254"/>
    </location>
</feature>
<proteinExistence type="inferred from homology"/>
<keyword evidence="2" id="KW-0813">Transport</keyword>
<gene>
    <name evidence="6" type="ORF">GWO12_09360</name>
</gene>
<dbReference type="Gene3D" id="3.40.50.300">
    <property type="entry name" value="P-loop containing nucleotide triphosphate hydrolases"/>
    <property type="match status" value="1"/>
</dbReference>
<dbReference type="CDD" id="cd03257">
    <property type="entry name" value="ABC_NikE_OppD_transporters"/>
    <property type="match status" value="1"/>
</dbReference>
<evidence type="ECO:0000256" key="3">
    <source>
        <dbReference type="ARBA" id="ARBA00022741"/>
    </source>
</evidence>
<dbReference type="InterPro" id="IPR017871">
    <property type="entry name" value="ABC_transporter-like_CS"/>
</dbReference>
<dbReference type="Pfam" id="PF00005">
    <property type="entry name" value="ABC_tran"/>
    <property type="match status" value="1"/>
</dbReference>
<dbReference type="GO" id="GO:0005524">
    <property type="term" value="F:ATP binding"/>
    <property type="evidence" value="ECO:0007669"/>
    <property type="project" value="UniProtKB-KW"/>
</dbReference>
<dbReference type="EMBL" id="JAACAK010000070">
    <property type="protein sequence ID" value="NIR75302.1"/>
    <property type="molecule type" value="Genomic_DNA"/>
</dbReference>
<dbReference type="Pfam" id="PF08352">
    <property type="entry name" value="oligo_HPY"/>
    <property type="match status" value="1"/>
</dbReference>
<organism evidence="6 7">
    <name type="scientific">Candidatus Kutchimonas denitrificans</name>
    <dbReference type="NCBI Taxonomy" id="3056748"/>
    <lineage>
        <taxon>Bacteria</taxon>
        <taxon>Pseudomonadati</taxon>
        <taxon>Gemmatimonadota</taxon>
        <taxon>Gemmatimonadia</taxon>
        <taxon>Candidatus Palauibacterales</taxon>
        <taxon>Candidatus Palauibacteraceae</taxon>
        <taxon>Candidatus Kutchimonas</taxon>
    </lineage>
</organism>
<dbReference type="GO" id="GO:0055085">
    <property type="term" value="P:transmembrane transport"/>
    <property type="evidence" value="ECO:0007669"/>
    <property type="project" value="UniProtKB-ARBA"/>
</dbReference>
<dbReference type="SMART" id="SM00382">
    <property type="entry name" value="AAA"/>
    <property type="match status" value="1"/>
</dbReference>
<evidence type="ECO:0000313" key="7">
    <source>
        <dbReference type="Proteomes" id="UP000702544"/>
    </source>
</evidence>
<dbReference type="AlphaFoldDB" id="A0AAE5CB40"/>
<evidence type="ECO:0000313" key="6">
    <source>
        <dbReference type="EMBL" id="NIR75302.1"/>
    </source>
</evidence>
<evidence type="ECO:0000256" key="1">
    <source>
        <dbReference type="ARBA" id="ARBA00005417"/>
    </source>
</evidence>
<dbReference type="InterPro" id="IPR003593">
    <property type="entry name" value="AAA+_ATPase"/>
</dbReference>
<keyword evidence="4 6" id="KW-0067">ATP-binding</keyword>
<name>A0AAE5CB40_9BACT</name>
<dbReference type="InterPro" id="IPR027417">
    <property type="entry name" value="P-loop_NTPase"/>
</dbReference>
<dbReference type="SUPFAM" id="SSF52540">
    <property type="entry name" value="P-loop containing nucleoside triphosphate hydrolases"/>
    <property type="match status" value="1"/>
</dbReference>
<comment type="caution">
    <text evidence="6">The sequence shown here is derived from an EMBL/GenBank/DDBJ whole genome shotgun (WGS) entry which is preliminary data.</text>
</comment>
<dbReference type="InterPro" id="IPR013563">
    <property type="entry name" value="Oligopep_ABC_C"/>
</dbReference>
<dbReference type="InterPro" id="IPR050319">
    <property type="entry name" value="ABC_transp_ATP-bind"/>
</dbReference>
<dbReference type="PROSITE" id="PS50893">
    <property type="entry name" value="ABC_TRANSPORTER_2"/>
    <property type="match status" value="1"/>
</dbReference>
<accession>A0AAE5CB40</accession>
<dbReference type="PROSITE" id="PS00211">
    <property type="entry name" value="ABC_TRANSPORTER_1"/>
    <property type="match status" value="1"/>
</dbReference>
<dbReference type="Proteomes" id="UP000702544">
    <property type="component" value="Unassembled WGS sequence"/>
</dbReference>
<sequence length="331" mass="35376">MTLLTVEGLTKHFPSGGGMFARRGDPIRAVDGVSFEIRRGETLALVGESGSGKTTLARLVLRLLEPTAGRISFDGEDVLALEGPELKRFRRRAQIIFQDPFGSLNPRMSVGGMLREALAVHELAQGDGAKRRIAELLDAVGLQADDAFKYPHQFSGGQRQRAGIARALAVEPEFIVADEPVSALDVSVQAQVLNLLADLQDRFDLTYLFISHDLSVVRQVADRVTVMYLGAIVELGPADEIFRAPRHPYTQALLSAVPTPRAGGPGRIPLKGEVASPAEPPTGCPFHPRCHHPDVDDICRARQPRLEPSGGAVLAACHKVGAGAGAPSGQG</sequence>
<evidence type="ECO:0000256" key="4">
    <source>
        <dbReference type="ARBA" id="ARBA00022840"/>
    </source>
</evidence>
<protein>
    <submittedName>
        <fullName evidence="6">ABC transporter ATP-binding protein</fullName>
    </submittedName>
</protein>
<keyword evidence="3" id="KW-0547">Nucleotide-binding</keyword>
<dbReference type="GO" id="GO:0016887">
    <property type="term" value="F:ATP hydrolysis activity"/>
    <property type="evidence" value="ECO:0007669"/>
    <property type="project" value="InterPro"/>
</dbReference>
<dbReference type="PANTHER" id="PTHR43776">
    <property type="entry name" value="TRANSPORT ATP-BINDING PROTEIN"/>
    <property type="match status" value="1"/>
</dbReference>
<evidence type="ECO:0000259" key="5">
    <source>
        <dbReference type="PROSITE" id="PS50893"/>
    </source>
</evidence>
<dbReference type="PANTHER" id="PTHR43776:SF7">
    <property type="entry name" value="D,D-DIPEPTIDE TRANSPORT ATP-BINDING PROTEIN DDPF-RELATED"/>
    <property type="match status" value="1"/>
</dbReference>
<evidence type="ECO:0000256" key="2">
    <source>
        <dbReference type="ARBA" id="ARBA00022448"/>
    </source>
</evidence>
<dbReference type="NCBIfam" id="TIGR01727">
    <property type="entry name" value="oligo_HPY"/>
    <property type="match status" value="1"/>
</dbReference>
<comment type="similarity">
    <text evidence="1">Belongs to the ABC transporter superfamily.</text>
</comment>
<dbReference type="InterPro" id="IPR003439">
    <property type="entry name" value="ABC_transporter-like_ATP-bd"/>
</dbReference>
<dbReference type="FunFam" id="3.40.50.300:FF:000016">
    <property type="entry name" value="Oligopeptide ABC transporter ATP-binding component"/>
    <property type="match status" value="1"/>
</dbReference>
<dbReference type="GO" id="GO:0015833">
    <property type="term" value="P:peptide transport"/>
    <property type="evidence" value="ECO:0007669"/>
    <property type="project" value="InterPro"/>
</dbReference>